<feature type="non-terminal residue" evidence="1">
    <location>
        <position position="1"/>
    </location>
</feature>
<accession>A0ACA9RVM9</accession>
<proteinExistence type="predicted"/>
<reference evidence="1" key="1">
    <citation type="submission" date="2021-06" db="EMBL/GenBank/DDBJ databases">
        <authorList>
            <person name="Kallberg Y."/>
            <person name="Tangrot J."/>
            <person name="Rosling A."/>
        </authorList>
    </citation>
    <scope>NUCLEOTIDE SEQUENCE</scope>
    <source>
        <strain evidence="1">MA461A</strain>
    </source>
</reference>
<organism evidence="1 2">
    <name type="scientific">Racocetra persica</name>
    <dbReference type="NCBI Taxonomy" id="160502"/>
    <lineage>
        <taxon>Eukaryota</taxon>
        <taxon>Fungi</taxon>
        <taxon>Fungi incertae sedis</taxon>
        <taxon>Mucoromycota</taxon>
        <taxon>Glomeromycotina</taxon>
        <taxon>Glomeromycetes</taxon>
        <taxon>Diversisporales</taxon>
        <taxon>Gigasporaceae</taxon>
        <taxon>Racocetra</taxon>
    </lineage>
</organism>
<gene>
    <name evidence="1" type="ORF">RPERSI_LOCUS23468</name>
</gene>
<name>A0ACA9RVM9_9GLOM</name>
<dbReference type="Proteomes" id="UP000789920">
    <property type="component" value="Unassembled WGS sequence"/>
</dbReference>
<protein>
    <submittedName>
        <fullName evidence="1">2375_t:CDS:1</fullName>
    </submittedName>
</protein>
<dbReference type="EMBL" id="CAJVQC010073288">
    <property type="protein sequence ID" value="CAG8812151.1"/>
    <property type="molecule type" value="Genomic_DNA"/>
</dbReference>
<keyword evidence="2" id="KW-1185">Reference proteome</keyword>
<sequence>FEHVTAESSEHGKKLECNDNNDDKRGGKSNGFWRAKFRAVWIKEKVAPPKVAK</sequence>
<comment type="caution">
    <text evidence="1">The sequence shown here is derived from an EMBL/GenBank/DDBJ whole genome shotgun (WGS) entry which is preliminary data.</text>
</comment>
<evidence type="ECO:0000313" key="1">
    <source>
        <dbReference type="EMBL" id="CAG8812151.1"/>
    </source>
</evidence>
<evidence type="ECO:0000313" key="2">
    <source>
        <dbReference type="Proteomes" id="UP000789920"/>
    </source>
</evidence>